<gene>
    <name evidence="1" type="ORF">CD175_27130</name>
</gene>
<protein>
    <submittedName>
        <fullName evidence="1">Uncharacterized protein</fullName>
    </submittedName>
</protein>
<accession>A0A2S6FEM1</accession>
<proteinExistence type="predicted"/>
<keyword evidence="2" id="KW-1185">Reference proteome</keyword>
<evidence type="ECO:0000313" key="1">
    <source>
        <dbReference type="EMBL" id="PPK35868.1"/>
    </source>
</evidence>
<organism evidence="1 2">
    <name type="scientific">Pseudomonas laurylsulfatiphila</name>
    <dbReference type="NCBI Taxonomy" id="2011015"/>
    <lineage>
        <taxon>Bacteria</taxon>
        <taxon>Pseudomonadati</taxon>
        <taxon>Pseudomonadota</taxon>
        <taxon>Gammaproteobacteria</taxon>
        <taxon>Pseudomonadales</taxon>
        <taxon>Pseudomonadaceae</taxon>
        <taxon>Pseudomonas</taxon>
    </lineage>
</organism>
<dbReference type="EMBL" id="NIRS01000008">
    <property type="protein sequence ID" value="PPK35868.1"/>
    <property type="molecule type" value="Genomic_DNA"/>
</dbReference>
<evidence type="ECO:0000313" key="2">
    <source>
        <dbReference type="Proteomes" id="UP000238541"/>
    </source>
</evidence>
<dbReference type="AlphaFoldDB" id="A0A2S6FEM1"/>
<name>A0A2S6FEM1_9PSED</name>
<sequence length="73" mass="8495">MGFPHSEILVNCTTVSDVPRISPARITILTFHNLPARLEIRAVDICRLLIIILREYRESGRVRPERFLPVEHF</sequence>
<reference evidence="2" key="1">
    <citation type="submission" date="2017-06" db="EMBL/GenBank/DDBJ databases">
        <authorList>
            <person name="Furmanczyk E.M."/>
        </authorList>
    </citation>
    <scope>NUCLEOTIDE SEQUENCE [LARGE SCALE GENOMIC DNA]</scope>
    <source>
        <strain evidence="2">AP3_16</strain>
    </source>
</reference>
<comment type="caution">
    <text evidence="1">The sequence shown here is derived from an EMBL/GenBank/DDBJ whole genome shotgun (WGS) entry which is preliminary data.</text>
</comment>
<dbReference type="Proteomes" id="UP000238541">
    <property type="component" value="Unassembled WGS sequence"/>
</dbReference>